<organism evidence="2 3">
    <name type="scientific">Pseudoalteromonas rubra</name>
    <dbReference type="NCBI Taxonomy" id="43658"/>
    <lineage>
        <taxon>Bacteria</taxon>
        <taxon>Pseudomonadati</taxon>
        <taxon>Pseudomonadota</taxon>
        <taxon>Gammaproteobacteria</taxon>
        <taxon>Alteromonadales</taxon>
        <taxon>Pseudoalteromonadaceae</taxon>
        <taxon>Pseudoalteromonas</taxon>
    </lineage>
</organism>
<keyword evidence="1" id="KW-0812">Transmembrane</keyword>
<evidence type="ECO:0008006" key="4">
    <source>
        <dbReference type="Google" id="ProtNLM"/>
    </source>
</evidence>
<feature type="transmembrane region" description="Helical" evidence="1">
    <location>
        <begin position="86"/>
        <end position="105"/>
    </location>
</feature>
<keyword evidence="3" id="KW-1185">Reference proteome</keyword>
<name>A0A0F4QD83_9GAMM</name>
<gene>
    <name evidence="2" type="ORF">TW77_22300</name>
</gene>
<keyword evidence="1" id="KW-1133">Transmembrane helix</keyword>
<dbReference type="OrthoDB" id="6315509at2"/>
<dbReference type="EMBL" id="JXYA01000065">
    <property type="protein sequence ID" value="KJZ05646.1"/>
    <property type="molecule type" value="Genomic_DNA"/>
</dbReference>
<proteinExistence type="predicted"/>
<comment type="caution">
    <text evidence="2">The sequence shown here is derived from an EMBL/GenBank/DDBJ whole genome shotgun (WGS) entry which is preliminary data.</text>
</comment>
<dbReference type="Proteomes" id="UP000033452">
    <property type="component" value="Unassembled WGS sequence"/>
</dbReference>
<dbReference type="AlphaFoldDB" id="A0A0F4QD83"/>
<reference evidence="2 3" key="1">
    <citation type="journal article" date="2015" name="BMC Genomics">
        <title>Genome mining reveals unlocked bioactive potential of marine Gram-negative bacteria.</title>
        <authorList>
            <person name="Machado H."/>
            <person name="Sonnenschein E.C."/>
            <person name="Melchiorsen J."/>
            <person name="Gram L."/>
        </authorList>
    </citation>
    <scope>NUCLEOTIDE SEQUENCE [LARGE SCALE GENOMIC DNA]</scope>
    <source>
        <strain evidence="2 3">S2471</strain>
    </source>
</reference>
<dbReference type="RefSeq" id="WP_046007157.1">
    <property type="nucleotide sequence ID" value="NZ_JXYA01000065.1"/>
</dbReference>
<feature type="transmembrane region" description="Helical" evidence="1">
    <location>
        <begin position="61"/>
        <end position="80"/>
    </location>
</feature>
<protein>
    <recommendedName>
        <fullName evidence="4">DUF3325 domain-containing protein</fullName>
    </recommendedName>
</protein>
<accession>A0A0F4QD83</accession>
<evidence type="ECO:0000256" key="1">
    <source>
        <dbReference type="SAM" id="Phobius"/>
    </source>
</evidence>
<feature type="transmembrane region" description="Helical" evidence="1">
    <location>
        <begin position="34"/>
        <end position="54"/>
    </location>
</feature>
<evidence type="ECO:0000313" key="3">
    <source>
        <dbReference type="Proteomes" id="UP000033452"/>
    </source>
</evidence>
<sequence>MSFIAIIPLWLAALSLYLGSQQQVIITRALPKPLAGFSAMSLFLLGIVAFSLNYPWVSSMLAALVVFMLSLFTVTISSGYSRERTLSITGGVCLVSLIFGGASYVA</sequence>
<keyword evidence="1" id="KW-0472">Membrane</keyword>
<dbReference type="PATRIC" id="fig|43658.5.peg.4701"/>
<evidence type="ECO:0000313" key="2">
    <source>
        <dbReference type="EMBL" id="KJZ05646.1"/>
    </source>
</evidence>